<feature type="compositionally biased region" description="Low complexity" evidence="1">
    <location>
        <begin position="286"/>
        <end position="297"/>
    </location>
</feature>
<dbReference type="VEuPathDB" id="FungiDB:C5L36_0B12170"/>
<dbReference type="KEGG" id="pkz:C5L36_0B12170"/>
<sequence length="321" mass="35209">MSNYLSLHCPAFDPGISEQQIALHNRMDDGSPLTPTTTHRPRLQRARNGSSASIMSSTSSIFSESVPPPMESYLFSPDFDDALYNFYINYAHHPTTTPFDTRYPPSGVLSQLSRLFADTYILNTETPLAIDTRPDINNDLLNGPTQTLLAVIRRRLIHLSMGSHGAFCQPVSLSRTASVASTMSISDTVDHHQLPPLQFPSQTQLIQPIQPPPPPRPQLSLANPRALRSPSISSTNNGITNMGSSSNNLQTLNSLSLSLKHPQFQGLFSPLDVHSPYEQNVPSPLAPTVPAVPGTAPSFESDDLYNATAARKRDSLKMKRR</sequence>
<evidence type="ECO:0000313" key="3">
    <source>
        <dbReference type="Proteomes" id="UP000249293"/>
    </source>
</evidence>
<dbReference type="AlphaFoldDB" id="A0A2U9R4H0"/>
<evidence type="ECO:0000256" key="1">
    <source>
        <dbReference type="SAM" id="MobiDB-lite"/>
    </source>
</evidence>
<dbReference type="EMBL" id="CP028774">
    <property type="protein sequence ID" value="AWU75988.1"/>
    <property type="molecule type" value="Genomic_DNA"/>
</dbReference>
<dbReference type="RefSeq" id="XP_029321465.1">
    <property type="nucleotide sequence ID" value="XM_029465606.1"/>
</dbReference>
<reference evidence="2 3" key="1">
    <citation type="submission" date="2018-06" db="EMBL/GenBank/DDBJ databases">
        <title>Population genomics shows no distinction between pathogenic Candida krusei and environmental Pichia kudriavzevii: One species, four names.</title>
        <authorList>
            <person name="Douglass A.P."/>
            <person name="Offei B."/>
            <person name="Braun-Galleani S."/>
            <person name="Coughlan A.Y."/>
            <person name="Martos A."/>
            <person name="Ortiz-Merino R.A."/>
            <person name="Byrne K.P."/>
            <person name="Wolfe K.H."/>
        </authorList>
    </citation>
    <scope>NUCLEOTIDE SEQUENCE [LARGE SCALE GENOMIC DNA]</scope>
    <source>
        <strain evidence="2 3">CBS573</strain>
    </source>
</reference>
<dbReference type="GeneID" id="40383753"/>
<proteinExistence type="predicted"/>
<name>A0A2U9R4H0_PICKU</name>
<dbReference type="OrthoDB" id="4093447at2759"/>
<accession>A0A2U9R4H0</accession>
<gene>
    <name evidence="2" type="ORF">C5L36_0B12170</name>
</gene>
<feature type="region of interest" description="Disordered" evidence="1">
    <location>
        <begin position="286"/>
        <end position="321"/>
    </location>
</feature>
<feature type="compositionally biased region" description="Polar residues" evidence="1">
    <location>
        <begin position="230"/>
        <end position="243"/>
    </location>
</feature>
<feature type="region of interest" description="Disordered" evidence="1">
    <location>
        <begin position="204"/>
        <end position="245"/>
    </location>
</feature>
<evidence type="ECO:0000313" key="2">
    <source>
        <dbReference type="EMBL" id="AWU75988.1"/>
    </source>
</evidence>
<dbReference type="Proteomes" id="UP000249293">
    <property type="component" value="Chromosome 2"/>
</dbReference>
<feature type="region of interest" description="Disordered" evidence="1">
    <location>
        <begin position="26"/>
        <end position="55"/>
    </location>
</feature>
<organism evidence="2 3">
    <name type="scientific">Pichia kudriavzevii</name>
    <name type="common">Yeast</name>
    <name type="synonym">Issatchenkia orientalis</name>
    <dbReference type="NCBI Taxonomy" id="4909"/>
    <lineage>
        <taxon>Eukaryota</taxon>
        <taxon>Fungi</taxon>
        <taxon>Dikarya</taxon>
        <taxon>Ascomycota</taxon>
        <taxon>Saccharomycotina</taxon>
        <taxon>Pichiomycetes</taxon>
        <taxon>Pichiales</taxon>
        <taxon>Pichiaceae</taxon>
        <taxon>Pichia</taxon>
    </lineage>
</organism>
<protein>
    <submittedName>
        <fullName evidence="2">Uncharacterized protein</fullName>
    </submittedName>
</protein>
<keyword evidence="3" id="KW-1185">Reference proteome</keyword>
<feature type="compositionally biased region" description="Basic and acidic residues" evidence="1">
    <location>
        <begin position="311"/>
        <end position="321"/>
    </location>
</feature>